<dbReference type="PROSITE" id="PS50240">
    <property type="entry name" value="TRYPSIN_DOM"/>
    <property type="match status" value="1"/>
</dbReference>
<dbReference type="PRINTS" id="PR00722">
    <property type="entry name" value="CHYMOTRYPSIN"/>
</dbReference>
<accession>A0A9P7CG91</accession>
<dbReference type="InterPro" id="IPR018114">
    <property type="entry name" value="TRYPSIN_HIS"/>
</dbReference>
<feature type="domain" description="Peptidase S1" evidence="4">
    <location>
        <begin position="20"/>
        <end position="274"/>
    </location>
</feature>
<dbReference type="PANTHER" id="PTHR24276:SF98">
    <property type="entry name" value="FI18310P1-RELATED"/>
    <property type="match status" value="1"/>
</dbReference>
<dbReference type="PROSITE" id="PS00134">
    <property type="entry name" value="TRYPSIN_HIS"/>
    <property type="match status" value="1"/>
</dbReference>
<dbReference type="InterPro" id="IPR009003">
    <property type="entry name" value="Peptidase_S1_PA"/>
</dbReference>
<protein>
    <recommendedName>
        <fullName evidence="4">Peptidase S1 domain-containing protein</fullName>
    </recommendedName>
</protein>
<feature type="signal peptide" evidence="3">
    <location>
        <begin position="1"/>
        <end position="19"/>
    </location>
</feature>
<dbReference type="OrthoDB" id="6380398at2759"/>
<comment type="caution">
    <text evidence="5">The sequence shown here is derived from an EMBL/GenBank/DDBJ whole genome shotgun (WGS) entry which is preliminary data.</text>
</comment>
<keyword evidence="2" id="KW-1015">Disulfide bond</keyword>
<gene>
    <name evidence="5" type="ORF">G6F51_001705</name>
</gene>
<dbReference type="PANTHER" id="PTHR24276">
    <property type="entry name" value="POLYSERASE-RELATED"/>
    <property type="match status" value="1"/>
</dbReference>
<dbReference type="InterPro" id="IPR050430">
    <property type="entry name" value="Peptidase_S1"/>
</dbReference>
<name>A0A9P7CG91_RHIOR</name>
<sequence length="368" mass="41179">MSLIITIYLILIYFRWTSCIKNGKDVTELDEYPFYVMIGNPHLCGGTLLSYSPAFVLTAAHCVADTASPQHSKNRYFVSYRDTQHSYQKMASIADWTIHPLYNVSSIINSSYDVAIIELENSLIPSRQVHRVPLWSSDMNRSLIKQGELIGFGFTGDEQAKTMQKLDLDIIRFENTSNIEARSETEDLVACHGDSGSPLVVHQIVADLSKNKKVQVSFVVGNLVRIYGAQDTQTLTCPIPLDLNAHSTNSTLNTVTEVFVNIASVLDWISQVTGISSQDLTNPFYTPPFDPSKNDDEEEDAIKEMAKKWHIGGVAYENGLLNNDSIWIGAVMPDYQLLNFKKQDSSASLSKPSILYFSVLLFIVLYVI</sequence>
<dbReference type="SMART" id="SM00020">
    <property type="entry name" value="Tryp_SPc"/>
    <property type="match status" value="1"/>
</dbReference>
<evidence type="ECO:0000259" key="4">
    <source>
        <dbReference type="PROSITE" id="PS50240"/>
    </source>
</evidence>
<organism evidence="5 6">
    <name type="scientific">Rhizopus oryzae</name>
    <name type="common">Mucormycosis agent</name>
    <name type="synonym">Rhizopus arrhizus var. delemar</name>
    <dbReference type="NCBI Taxonomy" id="64495"/>
    <lineage>
        <taxon>Eukaryota</taxon>
        <taxon>Fungi</taxon>
        <taxon>Fungi incertae sedis</taxon>
        <taxon>Mucoromycota</taxon>
        <taxon>Mucoromycotina</taxon>
        <taxon>Mucoromycetes</taxon>
        <taxon>Mucorales</taxon>
        <taxon>Mucorineae</taxon>
        <taxon>Rhizopodaceae</taxon>
        <taxon>Rhizopus</taxon>
    </lineage>
</organism>
<feature type="chain" id="PRO_5040198784" description="Peptidase S1 domain-containing protein" evidence="3">
    <location>
        <begin position="20"/>
        <end position="368"/>
    </location>
</feature>
<evidence type="ECO:0000313" key="6">
    <source>
        <dbReference type="Proteomes" id="UP000717996"/>
    </source>
</evidence>
<reference evidence="5" key="1">
    <citation type="journal article" date="2020" name="Microb. Genom.">
        <title>Genetic diversity of clinical and environmental Mucorales isolates obtained from an investigation of mucormycosis cases among solid organ transplant recipients.</title>
        <authorList>
            <person name="Nguyen M.H."/>
            <person name="Kaul D."/>
            <person name="Muto C."/>
            <person name="Cheng S.J."/>
            <person name="Richter R.A."/>
            <person name="Bruno V.M."/>
            <person name="Liu G."/>
            <person name="Beyhan S."/>
            <person name="Sundermann A.J."/>
            <person name="Mounaud S."/>
            <person name="Pasculle A.W."/>
            <person name="Nierman W.C."/>
            <person name="Driscoll E."/>
            <person name="Cumbie R."/>
            <person name="Clancy C.J."/>
            <person name="Dupont C.L."/>
        </authorList>
    </citation>
    <scope>NUCLEOTIDE SEQUENCE</scope>
    <source>
        <strain evidence="5">GL16</strain>
    </source>
</reference>
<dbReference type="InterPro" id="IPR001254">
    <property type="entry name" value="Trypsin_dom"/>
</dbReference>
<proteinExistence type="inferred from homology"/>
<keyword evidence="3" id="KW-0732">Signal</keyword>
<dbReference type="Proteomes" id="UP000717996">
    <property type="component" value="Unassembled WGS sequence"/>
</dbReference>
<dbReference type="AlphaFoldDB" id="A0A9P7CG91"/>
<comment type="similarity">
    <text evidence="1">Belongs to the peptidase S1 family.</text>
</comment>
<dbReference type="InterPro" id="IPR043504">
    <property type="entry name" value="Peptidase_S1_PA_chymotrypsin"/>
</dbReference>
<dbReference type="EMBL" id="JAANIT010000132">
    <property type="protein sequence ID" value="KAG1551672.1"/>
    <property type="molecule type" value="Genomic_DNA"/>
</dbReference>
<dbReference type="Pfam" id="PF00089">
    <property type="entry name" value="Trypsin"/>
    <property type="match status" value="1"/>
</dbReference>
<dbReference type="InterPro" id="IPR001314">
    <property type="entry name" value="Peptidase_S1A"/>
</dbReference>
<evidence type="ECO:0000256" key="2">
    <source>
        <dbReference type="ARBA" id="ARBA00023157"/>
    </source>
</evidence>
<evidence type="ECO:0000256" key="3">
    <source>
        <dbReference type="SAM" id="SignalP"/>
    </source>
</evidence>
<evidence type="ECO:0000313" key="5">
    <source>
        <dbReference type="EMBL" id="KAG1551672.1"/>
    </source>
</evidence>
<dbReference type="Gene3D" id="2.40.10.10">
    <property type="entry name" value="Trypsin-like serine proteases"/>
    <property type="match status" value="1"/>
</dbReference>
<dbReference type="GO" id="GO:0006508">
    <property type="term" value="P:proteolysis"/>
    <property type="evidence" value="ECO:0007669"/>
    <property type="project" value="InterPro"/>
</dbReference>
<dbReference type="SUPFAM" id="SSF50494">
    <property type="entry name" value="Trypsin-like serine proteases"/>
    <property type="match status" value="1"/>
</dbReference>
<dbReference type="GO" id="GO:0004252">
    <property type="term" value="F:serine-type endopeptidase activity"/>
    <property type="evidence" value="ECO:0007669"/>
    <property type="project" value="InterPro"/>
</dbReference>
<evidence type="ECO:0000256" key="1">
    <source>
        <dbReference type="ARBA" id="ARBA00007664"/>
    </source>
</evidence>